<dbReference type="Pfam" id="PF07690">
    <property type="entry name" value="MFS_1"/>
    <property type="match status" value="1"/>
</dbReference>
<feature type="transmembrane region" description="Helical" evidence="6">
    <location>
        <begin position="79"/>
        <end position="98"/>
    </location>
</feature>
<evidence type="ECO:0000256" key="6">
    <source>
        <dbReference type="SAM" id="Phobius"/>
    </source>
</evidence>
<feature type="transmembrane region" description="Helical" evidence="6">
    <location>
        <begin position="308"/>
        <end position="334"/>
    </location>
</feature>
<evidence type="ECO:0000313" key="8">
    <source>
        <dbReference type="Proteomes" id="UP000440224"/>
    </source>
</evidence>
<accession>A0A6N7PPD8</accession>
<feature type="transmembrane region" description="Helical" evidence="6">
    <location>
        <begin position="373"/>
        <end position="395"/>
    </location>
</feature>
<dbReference type="EMBL" id="WJIE01000002">
    <property type="protein sequence ID" value="MRG92004.1"/>
    <property type="molecule type" value="Genomic_DNA"/>
</dbReference>
<proteinExistence type="predicted"/>
<dbReference type="InterPro" id="IPR011701">
    <property type="entry name" value="MFS"/>
</dbReference>
<gene>
    <name evidence="7" type="ORF">GF068_08710</name>
</gene>
<dbReference type="RefSeq" id="WP_338046292.1">
    <property type="nucleotide sequence ID" value="NZ_WJIE01000002.1"/>
</dbReference>
<dbReference type="SUPFAM" id="SSF103473">
    <property type="entry name" value="MFS general substrate transporter"/>
    <property type="match status" value="1"/>
</dbReference>
<comment type="caution">
    <text evidence="7">The sequence shown here is derived from an EMBL/GenBank/DDBJ whole genome shotgun (WGS) entry which is preliminary data.</text>
</comment>
<dbReference type="PANTHER" id="PTHR12778">
    <property type="entry name" value="SOLUTE CARRIER FAMILY 33 ACETYL-COA TRANSPORTER -RELATED"/>
    <property type="match status" value="1"/>
</dbReference>
<dbReference type="CDD" id="cd17485">
    <property type="entry name" value="MFS_MFSD3"/>
    <property type="match status" value="1"/>
</dbReference>
<keyword evidence="3 6" id="KW-0812">Transmembrane</keyword>
<keyword evidence="5 6" id="KW-0472">Membrane</keyword>
<feature type="transmembrane region" description="Helical" evidence="6">
    <location>
        <begin position="34"/>
        <end position="58"/>
    </location>
</feature>
<feature type="transmembrane region" description="Helical" evidence="6">
    <location>
        <begin position="283"/>
        <end position="302"/>
    </location>
</feature>
<evidence type="ECO:0000256" key="4">
    <source>
        <dbReference type="ARBA" id="ARBA00022989"/>
    </source>
</evidence>
<dbReference type="PANTHER" id="PTHR12778:SF10">
    <property type="entry name" value="MAJOR FACILITATOR SUPERFAMILY DOMAIN-CONTAINING PROTEIN 3"/>
    <property type="match status" value="1"/>
</dbReference>
<dbReference type="GO" id="GO:0016020">
    <property type="term" value="C:membrane"/>
    <property type="evidence" value="ECO:0007669"/>
    <property type="project" value="UniProtKB-SubCell"/>
</dbReference>
<comment type="subcellular location">
    <subcellularLocation>
        <location evidence="1">Membrane</location>
        <topology evidence="1">Multi-pass membrane protein</topology>
    </subcellularLocation>
</comment>
<reference evidence="7 8" key="1">
    <citation type="submission" date="2019-10" db="EMBL/GenBank/DDBJ databases">
        <title>A soil myxobacterium in the family Polyangiaceae.</title>
        <authorList>
            <person name="Li Y."/>
            <person name="Wang J."/>
        </authorList>
    </citation>
    <scope>NUCLEOTIDE SEQUENCE [LARGE SCALE GENOMIC DNA]</scope>
    <source>
        <strain evidence="7 8">DSM 14734</strain>
    </source>
</reference>
<evidence type="ECO:0000256" key="5">
    <source>
        <dbReference type="ARBA" id="ARBA00023136"/>
    </source>
</evidence>
<evidence type="ECO:0000256" key="3">
    <source>
        <dbReference type="ARBA" id="ARBA00022692"/>
    </source>
</evidence>
<organism evidence="7 8">
    <name type="scientific">Polyangium spumosum</name>
    <dbReference type="NCBI Taxonomy" id="889282"/>
    <lineage>
        <taxon>Bacteria</taxon>
        <taxon>Pseudomonadati</taxon>
        <taxon>Myxococcota</taxon>
        <taxon>Polyangia</taxon>
        <taxon>Polyangiales</taxon>
        <taxon>Polyangiaceae</taxon>
        <taxon>Polyangium</taxon>
    </lineage>
</organism>
<name>A0A6N7PPD8_9BACT</name>
<dbReference type="Proteomes" id="UP000440224">
    <property type="component" value="Unassembled WGS sequence"/>
</dbReference>
<dbReference type="InterPro" id="IPR004752">
    <property type="entry name" value="AmpG_permease/AT-1"/>
</dbReference>
<evidence type="ECO:0000256" key="2">
    <source>
        <dbReference type="ARBA" id="ARBA00022448"/>
    </source>
</evidence>
<dbReference type="AlphaFoldDB" id="A0A6N7PPD8"/>
<dbReference type="Gene3D" id="1.20.1250.20">
    <property type="entry name" value="MFS general substrate transporter like domains"/>
    <property type="match status" value="1"/>
</dbReference>
<keyword evidence="2" id="KW-0813">Transport</keyword>
<feature type="transmembrane region" description="Helical" evidence="6">
    <location>
        <begin position="248"/>
        <end position="271"/>
    </location>
</feature>
<sequence>MSPTHGTRAKLGLLASLYLSQGLPYGFFQDALPAILKTMGLSLPAIGLTYLLAAPWALKFLWSPHVNRRAPGRLGRRRGVILPIQLLSALLVFALAASNGGPSIAWLLAGVFFVNLLAATQDIATDGLAVNILSDEELGWGNGLQVAAYRMGMVLGGGLLLRVFDRTGFGLTLTVLGLLLLVATLPIALFREPAGAPPPPREAPSLSHWLSRPGAFAWFGLLFVYKAGEHFATAMLKPFFVDAKGAGLGLAQVGTLNIVAITAGMVGAMLGGGLVKRLGYRRALVGFGALQALAVMLYAVVARQSASMPMLVVVCGVEHIAGGMATASLFTAMMASCRQEHAATDYTVQASVVVLASGVAAAASGFSAHALGYAGHFTLAAVLAALAVVFVGWVFRSGRGLEAAVMRG</sequence>
<feature type="transmembrane region" description="Helical" evidence="6">
    <location>
        <begin position="346"/>
        <end position="367"/>
    </location>
</feature>
<evidence type="ECO:0000256" key="1">
    <source>
        <dbReference type="ARBA" id="ARBA00004141"/>
    </source>
</evidence>
<feature type="transmembrane region" description="Helical" evidence="6">
    <location>
        <begin position="104"/>
        <end position="125"/>
    </location>
</feature>
<evidence type="ECO:0000313" key="7">
    <source>
        <dbReference type="EMBL" id="MRG92004.1"/>
    </source>
</evidence>
<dbReference type="InterPro" id="IPR036259">
    <property type="entry name" value="MFS_trans_sf"/>
</dbReference>
<keyword evidence="4 6" id="KW-1133">Transmembrane helix</keyword>
<feature type="transmembrane region" description="Helical" evidence="6">
    <location>
        <begin position="170"/>
        <end position="190"/>
    </location>
</feature>
<protein>
    <submittedName>
        <fullName evidence="7">MFS transporter</fullName>
    </submittedName>
</protein>
<keyword evidence="8" id="KW-1185">Reference proteome</keyword>
<dbReference type="GO" id="GO:0022857">
    <property type="term" value="F:transmembrane transporter activity"/>
    <property type="evidence" value="ECO:0007669"/>
    <property type="project" value="InterPro"/>
</dbReference>